<dbReference type="AlphaFoldDB" id="A0A226EGY4"/>
<name>A0A226EGY4_FOLCA</name>
<dbReference type="OMA" id="TEYEPIM"/>
<feature type="compositionally biased region" description="Polar residues" evidence="2">
    <location>
        <begin position="369"/>
        <end position="391"/>
    </location>
</feature>
<dbReference type="PANTHER" id="PTHR46242:SF1">
    <property type="entry name" value="ZINC FINGER CCHC DOMAIN-CONTAINING PROTEIN 9"/>
    <property type="match status" value="1"/>
</dbReference>
<dbReference type="SMART" id="SM00343">
    <property type="entry name" value="ZnF_C2HC"/>
    <property type="match status" value="4"/>
</dbReference>
<dbReference type="Pfam" id="PF00098">
    <property type="entry name" value="zf-CCHC"/>
    <property type="match status" value="2"/>
</dbReference>
<feature type="domain" description="CCHC-type" evidence="3">
    <location>
        <begin position="186"/>
        <end position="200"/>
    </location>
</feature>
<dbReference type="PANTHER" id="PTHR46242">
    <property type="entry name" value="ZINC FINGER CCHC DOMAIN-CONTAINING PROTEIN 9 ZCCHC9"/>
    <property type="match status" value="1"/>
</dbReference>
<gene>
    <name evidence="4" type="ORF">Fcan01_09820</name>
</gene>
<keyword evidence="1" id="KW-0479">Metal-binding</keyword>
<keyword evidence="5" id="KW-1185">Reference proteome</keyword>
<evidence type="ECO:0000313" key="5">
    <source>
        <dbReference type="Proteomes" id="UP000198287"/>
    </source>
</evidence>
<feature type="region of interest" description="Disordered" evidence="2">
    <location>
        <begin position="1"/>
        <end position="127"/>
    </location>
</feature>
<dbReference type="GO" id="GO:0005730">
    <property type="term" value="C:nucleolus"/>
    <property type="evidence" value="ECO:0007669"/>
    <property type="project" value="TreeGrafter"/>
</dbReference>
<evidence type="ECO:0000313" key="4">
    <source>
        <dbReference type="EMBL" id="OXA56407.1"/>
    </source>
</evidence>
<feature type="domain" description="CCHC-type" evidence="3">
    <location>
        <begin position="250"/>
        <end position="266"/>
    </location>
</feature>
<dbReference type="InterPro" id="IPR001878">
    <property type="entry name" value="Znf_CCHC"/>
</dbReference>
<dbReference type="InterPro" id="IPR036875">
    <property type="entry name" value="Znf_CCHC_sf"/>
</dbReference>
<feature type="compositionally biased region" description="Polar residues" evidence="2">
    <location>
        <begin position="108"/>
        <end position="127"/>
    </location>
</feature>
<dbReference type="Proteomes" id="UP000198287">
    <property type="component" value="Unassembled WGS sequence"/>
</dbReference>
<feature type="region of interest" description="Disordered" evidence="2">
    <location>
        <begin position="316"/>
        <end position="403"/>
    </location>
</feature>
<dbReference type="EMBL" id="LNIX01000004">
    <property type="protein sequence ID" value="OXA56407.1"/>
    <property type="molecule type" value="Genomic_DNA"/>
</dbReference>
<feature type="compositionally biased region" description="Basic residues" evidence="2">
    <location>
        <begin position="1"/>
        <end position="11"/>
    </location>
</feature>
<protein>
    <submittedName>
        <fullName evidence="4">Zinc finger CCHC domain-containing protein 9</fullName>
    </submittedName>
</protein>
<dbReference type="PROSITE" id="PS50158">
    <property type="entry name" value="ZF_CCHC"/>
    <property type="match status" value="2"/>
</dbReference>
<dbReference type="STRING" id="158441.A0A226EGY4"/>
<dbReference type="GO" id="GO:0008270">
    <property type="term" value="F:zinc ion binding"/>
    <property type="evidence" value="ECO:0007669"/>
    <property type="project" value="UniProtKB-KW"/>
</dbReference>
<keyword evidence="1" id="KW-0862">Zinc</keyword>
<reference evidence="4 5" key="1">
    <citation type="submission" date="2015-12" db="EMBL/GenBank/DDBJ databases">
        <title>The genome of Folsomia candida.</title>
        <authorList>
            <person name="Faddeeva A."/>
            <person name="Derks M.F."/>
            <person name="Anvar Y."/>
            <person name="Smit S."/>
            <person name="Van Straalen N."/>
            <person name="Roelofs D."/>
        </authorList>
    </citation>
    <scope>NUCLEOTIDE SEQUENCE [LARGE SCALE GENOMIC DNA]</scope>
    <source>
        <strain evidence="4 5">VU population</strain>
        <tissue evidence="4">Whole body</tissue>
    </source>
</reference>
<dbReference type="OrthoDB" id="3863715at2759"/>
<proteinExistence type="predicted"/>
<feature type="compositionally biased region" description="Basic residues" evidence="2">
    <location>
        <begin position="347"/>
        <end position="366"/>
    </location>
</feature>
<accession>A0A226EGY4</accession>
<comment type="caution">
    <text evidence="4">The sequence shown here is derived from an EMBL/GenBank/DDBJ whole genome shotgun (WGS) entry which is preliminary data.</text>
</comment>
<dbReference type="GO" id="GO:0003676">
    <property type="term" value="F:nucleic acid binding"/>
    <property type="evidence" value="ECO:0007669"/>
    <property type="project" value="InterPro"/>
</dbReference>
<keyword evidence="1" id="KW-0863">Zinc-finger</keyword>
<evidence type="ECO:0000256" key="2">
    <source>
        <dbReference type="SAM" id="MobiDB-lite"/>
    </source>
</evidence>
<sequence length="403" mass="43874">MTRFTRVKSTHQRVEGDSTSWGELKATPAKDDTKNHRDTKRGAPSNNNKGSPSGGGKKFNNNNRTNQSDGGGGGGGKKFQKRRPDRRDNKNKGRGGGGGGRGRDSEENPNFTPLGGSNPNVRGQGSTKSVKVFGNFWVGEDDAKRLQGVAKKMKSEGISRKEILDSLQGERRKAEKASKRRRDKTCFNCRQFGHVLADCPATNTNTGEGGEGGEEGKKTSSDGDICFKCGSTEHTSRFCKRKSDKFSFAKCFVCSKSGHIARQCPSNQNGIYPAGGNCDECGSVQHLKKDCPTVVGGARGGKDDPEAQVGRMANPFASTEYEDIPASSSSRNVEEGNEDETDDNKDKRSKQPKPNKFKKNNKRKHAPNPNDNFSKEPVSSVSNDFNQNDSKPTVAKKRKVVKF</sequence>
<dbReference type="InterPro" id="IPR042246">
    <property type="entry name" value="ZCCHC9"/>
</dbReference>
<dbReference type="SUPFAM" id="SSF57756">
    <property type="entry name" value="Retrovirus zinc finger-like domains"/>
    <property type="match status" value="2"/>
</dbReference>
<evidence type="ECO:0000256" key="1">
    <source>
        <dbReference type="PROSITE-ProRule" id="PRU00047"/>
    </source>
</evidence>
<feature type="region of interest" description="Disordered" evidence="2">
    <location>
        <begin position="201"/>
        <end position="221"/>
    </location>
</feature>
<evidence type="ECO:0000259" key="3">
    <source>
        <dbReference type="PROSITE" id="PS50158"/>
    </source>
</evidence>
<organism evidence="4 5">
    <name type="scientific">Folsomia candida</name>
    <name type="common">Springtail</name>
    <dbReference type="NCBI Taxonomy" id="158441"/>
    <lineage>
        <taxon>Eukaryota</taxon>
        <taxon>Metazoa</taxon>
        <taxon>Ecdysozoa</taxon>
        <taxon>Arthropoda</taxon>
        <taxon>Hexapoda</taxon>
        <taxon>Collembola</taxon>
        <taxon>Entomobryomorpha</taxon>
        <taxon>Isotomoidea</taxon>
        <taxon>Isotomidae</taxon>
        <taxon>Proisotominae</taxon>
        <taxon>Folsomia</taxon>
    </lineage>
</organism>
<dbReference type="Gene3D" id="4.10.60.10">
    <property type="entry name" value="Zinc finger, CCHC-type"/>
    <property type="match status" value="2"/>
</dbReference>
<feature type="compositionally biased region" description="Basic residues" evidence="2">
    <location>
        <begin position="394"/>
        <end position="403"/>
    </location>
</feature>